<protein>
    <submittedName>
        <fullName evidence="1">Uncharacterized protein</fullName>
    </submittedName>
</protein>
<evidence type="ECO:0000313" key="1">
    <source>
        <dbReference type="EMBL" id="KAJ0035650.1"/>
    </source>
</evidence>
<proteinExistence type="predicted"/>
<reference evidence="2" key="1">
    <citation type="journal article" date="2023" name="G3 (Bethesda)">
        <title>Genome assembly and association tests identify interacting loci associated with vigor, precocity, and sex in interspecific pistachio rootstocks.</title>
        <authorList>
            <person name="Palmer W."/>
            <person name="Jacygrad E."/>
            <person name="Sagayaradj S."/>
            <person name="Cavanaugh K."/>
            <person name="Han R."/>
            <person name="Bertier L."/>
            <person name="Beede B."/>
            <person name="Kafkas S."/>
            <person name="Golino D."/>
            <person name="Preece J."/>
            <person name="Michelmore R."/>
        </authorList>
    </citation>
    <scope>NUCLEOTIDE SEQUENCE [LARGE SCALE GENOMIC DNA]</scope>
</reference>
<gene>
    <name evidence="1" type="ORF">Pint_25345</name>
</gene>
<comment type="caution">
    <text evidence="1">The sequence shown here is derived from an EMBL/GenBank/DDBJ whole genome shotgun (WGS) entry which is preliminary data.</text>
</comment>
<accession>A0ACC0YHC5</accession>
<organism evidence="1 2">
    <name type="scientific">Pistacia integerrima</name>
    <dbReference type="NCBI Taxonomy" id="434235"/>
    <lineage>
        <taxon>Eukaryota</taxon>
        <taxon>Viridiplantae</taxon>
        <taxon>Streptophyta</taxon>
        <taxon>Embryophyta</taxon>
        <taxon>Tracheophyta</taxon>
        <taxon>Spermatophyta</taxon>
        <taxon>Magnoliopsida</taxon>
        <taxon>eudicotyledons</taxon>
        <taxon>Gunneridae</taxon>
        <taxon>Pentapetalae</taxon>
        <taxon>rosids</taxon>
        <taxon>malvids</taxon>
        <taxon>Sapindales</taxon>
        <taxon>Anacardiaceae</taxon>
        <taxon>Pistacia</taxon>
    </lineage>
</organism>
<keyword evidence="2" id="KW-1185">Reference proteome</keyword>
<dbReference type="Proteomes" id="UP001163603">
    <property type="component" value="Chromosome 7"/>
</dbReference>
<name>A0ACC0YHC5_9ROSI</name>
<dbReference type="EMBL" id="CM047742">
    <property type="protein sequence ID" value="KAJ0035650.1"/>
    <property type="molecule type" value="Genomic_DNA"/>
</dbReference>
<evidence type="ECO:0000313" key="2">
    <source>
        <dbReference type="Proteomes" id="UP001163603"/>
    </source>
</evidence>
<sequence length="191" mass="21156">MVVTILKRSYSTVNISPSLIHTNTIAPRFWSWCEILEGLSLLSVLLAATAQSRCTALACSCYVPSRSFNNKGEESSRSSNNISKKRLEGEDKKEYGVMEDKKINGCNNTRNIRFSGSKSNGPHNIEPTTSTLKSNLKKTTTSIMEGNQERRKVTWPDAHGKDIAHVQEFEPSVSEDGELEGVRNSCVCAIQ</sequence>